<keyword evidence="2" id="KW-1133">Transmembrane helix</keyword>
<keyword evidence="4" id="KW-1185">Reference proteome</keyword>
<proteinExistence type="predicted"/>
<evidence type="ECO:0000313" key="3">
    <source>
        <dbReference type="EMBL" id="MDT7845195.1"/>
    </source>
</evidence>
<keyword evidence="2" id="KW-0472">Membrane</keyword>
<protein>
    <submittedName>
        <fullName evidence="3">Uncharacterized protein</fullName>
    </submittedName>
</protein>
<feature type="compositionally biased region" description="Gly residues" evidence="1">
    <location>
        <begin position="377"/>
        <end position="390"/>
    </location>
</feature>
<keyword evidence="2" id="KW-0812">Transmembrane</keyword>
<feature type="region of interest" description="Disordered" evidence="1">
    <location>
        <begin position="1"/>
        <end position="22"/>
    </location>
</feature>
<feature type="compositionally biased region" description="Pro residues" evidence="1">
    <location>
        <begin position="396"/>
        <end position="412"/>
    </location>
</feature>
<comment type="caution">
    <text evidence="3">The sequence shown here is derived from an EMBL/GenBank/DDBJ whole genome shotgun (WGS) entry which is preliminary data.</text>
</comment>
<sequence length="424" mass="45270">MSSRKPATHQPAPPAPEPSGALRAAADRLTELAAECPEESTGRTVLTWIADDARAGGRALSGVNLLHAYPPDALVPDDEPRHSGLIAVVSTARDVSVFLPIVLTWLSLWFAFGDFEDSAKGTNFLRLWASGFGGTAVLLVVLLIGGVVLATMWLQRLEWAAQHEASRERLRTRIAGQLTVLTMELSKHAVLEAQVVPAGQLVGIARDITRSTAELSRTLSDSADRMERIFAPGPEGRFVTALDQWTRSAGELGEMGRSLTVPHQLLRDFAKMRDDLRGDEQATRESLTRLLAELRRAAGSSQEANRVHATVADEVTETTRRVGEAMGVLNDNSERMYAYMDALERILALLQNDRPVSSGPVLTPMSNSGGAFTGPYNGNGGGHPGGGSPGGTTAAPAPPAPPSPAPGTPSPRRPGDDWYGGEQR</sequence>
<feature type="transmembrane region" description="Helical" evidence="2">
    <location>
        <begin position="132"/>
        <end position="154"/>
    </location>
</feature>
<dbReference type="Proteomes" id="UP001257948">
    <property type="component" value="Unassembled WGS sequence"/>
</dbReference>
<dbReference type="RefSeq" id="WP_314205194.1">
    <property type="nucleotide sequence ID" value="NZ_JAVTLL010000024.1"/>
</dbReference>
<reference evidence="4" key="1">
    <citation type="submission" date="2023-07" db="EMBL/GenBank/DDBJ databases">
        <title>Draft genome sequence of the endophytic actinobacterium Streptomyces justiciae WPN32, a potential antibiotic producer.</title>
        <authorList>
            <person name="Yasawong M."/>
            <person name="Pana W."/>
            <person name="Ganta P."/>
            <person name="Santapan N."/>
            <person name="Songngamsuk T."/>
            <person name="Phatcharaharikarn M."/>
            <person name="Kerdtoob S."/>
            <person name="Nantapong N."/>
        </authorList>
    </citation>
    <scope>NUCLEOTIDE SEQUENCE [LARGE SCALE GENOMIC DNA]</scope>
    <source>
        <strain evidence="4">WPN32</strain>
    </source>
</reference>
<accession>A0ABU3M133</accession>
<name>A0ABU3M133_9ACTN</name>
<feature type="transmembrane region" description="Helical" evidence="2">
    <location>
        <begin position="95"/>
        <end position="112"/>
    </location>
</feature>
<evidence type="ECO:0000313" key="4">
    <source>
        <dbReference type="Proteomes" id="UP001257948"/>
    </source>
</evidence>
<evidence type="ECO:0000256" key="2">
    <source>
        <dbReference type="SAM" id="Phobius"/>
    </source>
</evidence>
<organism evidence="3 4">
    <name type="scientific">Streptomyces justiciae</name>
    <dbReference type="NCBI Taxonomy" id="2780140"/>
    <lineage>
        <taxon>Bacteria</taxon>
        <taxon>Bacillati</taxon>
        <taxon>Actinomycetota</taxon>
        <taxon>Actinomycetes</taxon>
        <taxon>Kitasatosporales</taxon>
        <taxon>Streptomycetaceae</taxon>
        <taxon>Streptomyces</taxon>
    </lineage>
</organism>
<feature type="region of interest" description="Disordered" evidence="1">
    <location>
        <begin position="358"/>
        <end position="424"/>
    </location>
</feature>
<dbReference type="EMBL" id="JAVTLL010000024">
    <property type="protein sequence ID" value="MDT7845195.1"/>
    <property type="molecule type" value="Genomic_DNA"/>
</dbReference>
<gene>
    <name evidence="3" type="ORF">RQC66_31205</name>
</gene>
<evidence type="ECO:0000256" key="1">
    <source>
        <dbReference type="SAM" id="MobiDB-lite"/>
    </source>
</evidence>